<sequence length="204" mass="23193">MARKRKLSEEERELWDRVARTTRLFHGTRKPEQPDEEALAKPPTPLEKPLPDPPKADLGKLRLGGATPRTGWSHTPPKSIADSLRTQPLRMDHKAHKQMTRGKLVPDARIDLHGMTQAEAHPELISFILRAQDHGHRLVLVITGKGKVVEDWDPIPTRRGVLRHQVPQWLRLPPLGPVVMQVSQAHQRHGGEGAYYVYLRKLRG</sequence>
<feature type="compositionally biased region" description="Pro residues" evidence="1">
    <location>
        <begin position="42"/>
        <end position="53"/>
    </location>
</feature>
<dbReference type="Gene3D" id="3.30.1370.110">
    <property type="match status" value="1"/>
</dbReference>
<dbReference type="InterPro" id="IPR002625">
    <property type="entry name" value="Smr_dom"/>
</dbReference>
<dbReference type="PROSITE" id="PS50828">
    <property type="entry name" value="SMR"/>
    <property type="match status" value="1"/>
</dbReference>
<dbReference type="RefSeq" id="WP_350935188.1">
    <property type="nucleotide sequence ID" value="NZ_JAYWLC010000002.1"/>
</dbReference>
<keyword evidence="4" id="KW-1185">Reference proteome</keyword>
<dbReference type="PANTHER" id="PTHR35562">
    <property type="entry name" value="DNA ENDONUCLEASE SMRA-RELATED"/>
    <property type="match status" value="1"/>
</dbReference>
<organism evidence="3 4">
    <name type="scientific">Thioclava kandeliae</name>
    <dbReference type="NCBI Taxonomy" id="3070818"/>
    <lineage>
        <taxon>Bacteria</taxon>
        <taxon>Pseudomonadati</taxon>
        <taxon>Pseudomonadota</taxon>
        <taxon>Alphaproteobacteria</taxon>
        <taxon>Rhodobacterales</taxon>
        <taxon>Paracoccaceae</taxon>
        <taxon>Thioclava</taxon>
    </lineage>
</organism>
<proteinExistence type="predicted"/>
<protein>
    <submittedName>
        <fullName evidence="3">Smr/MutS family protein</fullName>
    </submittedName>
</protein>
<dbReference type="PANTHER" id="PTHR35562:SF2">
    <property type="entry name" value="DNA ENDONUCLEASE SMRA-RELATED"/>
    <property type="match status" value="1"/>
</dbReference>
<comment type="caution">
    <text evidence="3">The sequence shown here is derived from an EMBL/GenBank/DDBJ whole genome shotgun (WGS) entry which is preliminary data.</text>
</comment>
<feature type="region of interest" description="Disordered" evidence="1">
    <location>
        <begin position="21"/>
        <end position="80"/>
    </location>
</feature>
<evidence type="ECO:0000313" key="4">
    <source>
        <dbReference type="Proteomes" id="UP001438953"/>
    </source>
</evidence>
<feature type="domain" description="Smr" evidence="2">
    <location>
        <begin position="110"/>
        <end position="200"/>
    </location>
</feature>
<reference evidence="3 4" key="1">
    <citation type="submission" date="2024-06" db="EMBL/GenBank/DDBJ databases">
        <title>Thioclava kandeliae sp. nov. from a rhizosphere soil sample of Kandelia candel in a mangrove.</title>
        <authorList>
            <person name="Mu T."/>
        </authorList>
    </citation>
    <scope>NUCLEOTIDE SEQUENCE [LARGE SCALE GENOMIC DNA]</scope>
    <source>
        <strain evidence="3 4">CPCC 100088</strain>
    </source>
</reference>
<gene>
    <name evidence="3" type="ORF">VSX56_03220</name>
</gene>
<dbReference type="Proteomes" id="UP001438953">
    <property type="component" value="Unassembled WGS sequence"/>
</dbReference>
<dbReference type="Pfam" id="PF01713">
    <property type="entry name" value="Smr"/>
    <property type="match status" value="1"/>
</dbReference>
<dbReference type="SUPFAM" id="SSF160443">
    <property type="entry name" value="SMR domain-like"/>
    <property type="match status" value="1"/>
</dbReference>
<evidence type="ECO:0000313" key="3">
    <source>
        <dbReference type="EMBL" id="MER5170775.1"/>
    </source>
</evidence>
<evidence type="ECO:0000256" key="1">
    <source>
        <dbReference type="SAM" id="MobiDB-lite"/>
    </source>
</evidence>
<dbReference type="EMBL" id="JAYWLC010000002">
    <property type="protein sequence ID" value="MER5170775.1"/>
    <property type="molecule type" value="Genomic_DNA"/>
</dbReference>
<evidence type="ECO:0000259" key="2">
    <source>
        <dbReference type="PROSITE" id="PS50828"/>
    </source>
</evidence>
<accession>A0ABV1SD12</accession>
<dbReference type="InterPro" id="IPR036063">
    <property type="entry name" value="Smr_dom_sf"/>
</dbReference>
<dbReference type="SMART" id="SM00463">
    <property type="entry name" value="SMR"/>
    <property type="match status" value="1"/>
</dbReference>
<name>A0ABV1SD12_9RHOB</name>